<evidence type="ECO:0000313" key="2">
    <source>
        <dbReference type="Proteomes" id="UP000799118"/>
    </source>
</evidence>
<gene>
    <name evidence="1" type="ORF">BT96DRAFT_951229</name>
</gene>
<dbReference type="EMBL" id="ML770413">
    <property type="protein sequence ID" value="KAE9383553.1"/>
    <property type="molecule type" value="Genomic_DNA"/>
</dbReference>
<dbReference type="Proteomes" id="UP000799118">
    <property type="component" value="Unassembled WGS sequence"/>
</dbReference>
<reference evidence="1" key="1">
    <citation type="journal article" date="2019" name="Environ. Microbiol.">
        <title>Fungal ecological strategies reflected in gene transcription - a case study of two litter decomposers.</title>
        <authorList>
            <person name="Barbi F."/>
            <person name="Kohler A."/>
            <person name="Barry K."/>
            <person name="Baskaran P."/>
            <person name="Daum C."/>
            <person name="Fauchery L."/>
            <person name="Ihrmark K."/>
            <person name="Kuo A."/>
            <person name="LaButti K."/>
            <person name="Lipzen A."/>
            <person name="Morin E."/>
            <person name="Grigoriev I.V."/>
            <person name="Henrissat B."/>
            <person name="Lindahl B."/>
            <person name="Martin F."/>
        </authorList>
    </citation>
    <scope>NUCLEOTIDE SEQUENCE</scope>
    <source>
        <strain evidence="1">JB14</strain>
    </source>
</reference>
<dbReference type="AlphaFoldDB" id="A0A6A4GDS5"/>
<name>A0A6A4GDS5_9AGAR</name>
<sequence>MGSLVAGVVILYGLGADYSSCTPLTGGLTIAEIEGSKMHIRIAMECSGSMMVPATVKVWTGWTEWGIYHSLCMPPTGSLTMAEIGGSGMWEKQYKGVGTYWDDEGSAVRTAGCGYHWELNRCPDEPCARAASIEYGWCCGVAWIKQSIDWNVSPGNWVLHDIEIFILTWIKKGRLDGIANAVAWRLLRQYPCLNFRAAVYWYKYKLQKKKKLDEEKNKIRQKKTSSYQILNMSLTSQLQVHVTEENKLISNTEHESYKYMLQKKILNQDEQKKQKITVGCTARFFHFK</sequence>
<organism evidence="1 2">
    <name type="scientific">Gymnopus androsaceus JB14</name>
    <dbReference type="NCBI Taxonomy" id="1447944"/>
    <lineage>
        <taxon>Eukaryota</taxon>
        <taxon>Fungi</taxon>
        <taxon>Dikarya</taxon>
        <taxon>Basidiomycota</taxon>
        <taxon>Agaricomycotina</taxon>
        <taxon>Agaricomycetes</taxon>
        <taxon>Agaricomycetidae</taxon>
        <taxon>Agaricales</taxon>
        <taxon>Marasmiineae</taxon>
        <taxon>Omphalotaceae</taxon>
        <taxon>Gymnopus</taxon>
    </lineage>
</organism>
<proteinExistence type="predicted"/>
<keyword evidence="2" id="KW-1185">Reference proteome</keyword>
<accession>A0A6A4GDS5</accession>
<protein>
    <submittedName>
        <fullName evidence="1">Uncharacterized protein</fullName>
    </submittedName>
</protein>
<evidence type="ECO:0000313" key="1">
    <source>
        <dbReference type="EMBL" id="KAE9383553.1"/>
    </source>
</evidence>